<accession>X0VRX8</accession>
<gene>
    <name evidence="1" type="ORF">S01H1_42019</name>
</gene>
<organism evidence="1">
    <name type="scientific">marine sediment metagenome</name>
    <dbReference type="NCBI Taxonomy" id="412755"/>
    <lineage>
        <taxon>unclassified sequences</taxon>
        <taxon>metagenomes</taxon>
        <taxon>ecological metagenomes</taxon>
    </lineage>
</organism>
<dbReference type="EMBL" id="BARS01026677">
    <property type="protein sequence ID" value="GAG03306.1"/>
    <property type="molecule type" value="Genomic_DNA"/>
</dbReference>
<reference evidence="1" key="1">
    <citation type="journal article" date="2014" name="Front. Microbiol.">
        <title>High frequency of phylogenetically diverse reductive dehalogenase-homologous genes in deep subseafloor sedimentary metagenomes.</title>
        <authorList>
            <person name="Kawai M."/>
            <person name="Futagami T."/>
            <person name="Toyoda A."/>
            <person name="Takaki Y."/>
            <person name="Nishi S."/>
            <person name="Hori S."/>
            <person name="Arai W."/>
            <person name="Tsubouchi T."/>
            <person name="Morono Y."/>
            <person name="Uchiyama I."/>
            <person name="Ito T."/>
            <person name="Fujiyama A."/>
            <person name="Inagaki F."/>
            <person name="Takami H."/>
        </authorList>
    </citation>
    <scope>NUCLEOTIDE SEQUENCE</scope>
    <source>
        <strain evidence="1">Expedition CK06-06</strain>
    </source>
</reference>
<name>X0VRX8_9ZZZZ</name>
<sequence length="120" mass="13990">MSKRKRVNLWNAIDSLMDYPSMHDDTMDAIRYVAGYGVDALKEKYGSPVTITCPYCLEPYKEYEKYPGCCSSCHAPPADVYPYFRSMSALRNYHTSRDEILEAYSRPRYAIYEDGTRREL</sequence>
<proteinExistence type="predicted"/>
<protein>
    <submittedName>
        <fullName evidence="1">Uncharacterized protein</fullName>
    </submittedName>
</protein>
<comment type="caution">
    <text evidence="1">The sequence shown here is derived from an EMBL/GenBank/DDBJ whole genome shotgun (WGS) entry which is preliminary data.</text>
</comment>
<dbReference type="AlphaFoldDB" id="X0VRX8"/>
<evidence type="ECO:0000313" key="1">
    <source>
        <dbReference type="EMBL" id="GAG03306.1"/>
    </source>
</evidence>